<dbReference type="Pfam" id="PF07200">
    <property type="entry name" value="Mod_r"/>
    <property type="match status" value="1"/>
</dbReference>
<dbReference type="GO" id="GO:0000813">
    <property type="term" value="C:ESCRT I complex"/>
    <property type="evidence" value="ECO:0007669"/>
    <property type="project" value="UniProtKB-ARBA"/>
</dbReference>
<dbReference type="AlphaFoldDB" id="A0A2U9BRX8"/>
<dbReference type="EMBL" id="CP026250">
    <property type="protein sequence ID" value="AWP06360.1"/>
    <property type="molecule type" value="Genomic_DNA"/>
</dbReference>
<comment type="subcellular location">
    <subcellularLocation>
        <location evidence="1">Late endosome membrane</location>
        <topology evidence="1">Peripheral membrane protein</topology>
    </subcellularLocation>
</comment>
<feature type="compositionally biased region" description="Pro residues" evidence="8">
    <location>
        <begin position="312"/>
        <end position="322"/>
    </location>
</feature>
<evidence type="ECO:0000256" key="2">
    <source>
        <dbReference type="ARBA" id="ARBA00007617"/>
    </source>
</evidence>
<feature type="region of interest" description="Disordered" evidence="8">
    <location>
        <begin position="296"/>
        <end position="380"/>
    </location>
</feature>
<feature type="region of interest" description="Disordered" evidence="8">
    <location>
        <begin position="395"/>
        <end position="421"/>
    </location>
</feature>
<keyword evidence="11" id="KW-1185">Reference proteome</keyword>
<evidence type="ECO:0000256" key="8">
    <source>
        <dbReference type="SAM" id="MobiDB-lite"/>
    </source>
</evidence>
<dbReference type="GO" id="GO:0006612">
    <property type="term" value="P:protein targeting to membrane"/>
    <property type="evidence" value="ECO:0007669"/>
    <property type="project" value="TreeGrafter"/>
</dbReference>
<keyword evidence="3 7" id="KW-0813">Transport</keyword>
<organism evidence="10 11">
    <name type="scientific">Scophthalmus maximus</name>
    <name type="common">Turbot</name>
    <name type="synonym">Psetta maxima</name>
    <dbReference type="NCBI Taxonomy" id="52904"/>
    <lineage>
        <taxon>Eukaryota</taxon>
        <taxon>Metazoa</taxon>
        <taxon>Chordata</taxon>
        <taxon>Craniata</taxon>
        <taxon>Vertebrata</taxon>
        <taxon>Euteleostomi</taxon>
        <taxon>Actinopterygii</taxon>
        <taxon>Neopterygii</taxon>
        <taxon>Teleostei</taxon>
        <taxon>Neoteleostei</taxon>
        <taxon>Acanthomorphata</taxon>
        <taxon>Carangaria</taxon>
        <taxon>Pleuronectiformes</taxon>
        <taxon>Pleuronectoidei</taxon>
        <taxon>Scophthalmidae</taxon>
        <taxon>Scophthalmus</taxon>
    </lineage>
</organism>
<accession>A0A2U9BRX8</accession>
<feature type="compositionally biased region" description="Low complexity" evidence="8">
    <location>
        <begin position="257"/>
        <end position="273"/>
    </location>
</feature>
<proteinExistence type="inferred from homology"/>
<dbReference type="PROSITE" id="PS51314">
    <property type="entry name" value="VPS37_C"/>
    <property type="match status" value="1"/>
</dbReference>
<keyword evidence="4" id="KW-0967">Endosome</keyword>
<evidence type="ECO:0000256" key="3">
    <source>
        <dbReference type="ARBA" id="ARBA00022448"/>
    </source>
</evidence>
<dbReference type="InterPro" id="IPR009851">
    <property type="entry name" value="Mod_r"/>
</dbReference>
<dbReference type="SUPFAM" id="SSF140111">
    <property type="entry name" value="Endosomal sorting complex assembly domain"/>
    <property type="match status" value="1"/>
</dbReference>
<gene>
    <name evidence="10" type="ORF">SMAX5B_004971</name>
</gene>
<evidence type="ECO:0000259" key="9">
    <source>
        <dbReference type="PROSITE" id="PS51314"/>
    </source>
</evidence>
<dbReference type="InterPro" id="IPR037202">
    <property type="entry name" value="ESCRT_assembly_dom"/>
</dbReference>
<dbReference type="PANTHER" id="PTHR13678">
    <property type="entry name" value="VACUOLAR PROTEIN SORTING-ASSOCIATED PROTEIN 37"/>
    <property type="match status" value="1"/>
</dbReference>
<keyword evidence="5 7" id="KW-0653">Protein transport</keyword>
<evidence type="ECO:0000256" key="6">
    <source>
        <dbReference type="ARBA" id="ARBA00025010"/>
    </source>
</evidence>
<evidence type="ECO:0000313" key="10">
    <source>
        <dbReference type="EMBL" id="AWP06360.1"/>
    </source>
</evidence>
<evidence type="ECO:0000256" key="4">
    <source>
        <dbReference type="ARBA" id="ARBA00022753"/>
    </source>
</evidence>
<dbReference type="GO" id="GO:0006623">
    <property type="term" value="P:protein targeting to vacuole"/>
    <property type="evidence" value="ECO:0007669"/>
    <property type="project" value="TreeGrafter"/>
</dbReference>
<sequence>MSTLAFWRSSVVERGGASEGRTGDPEAASRQLSADTEVLLDVTTVRCQAGSGLLASSTLADPMEKLQDLSQSELQDLLDNPERVESMALESDEIQNIQLEREMALASNRSLAEQNLDMKPRLESQKEVLVERYSQLEAVGENYRQHCSLRDGMVGQVSPEAMFSRLQTEGGKTEAESEVLADEFLEGSLPLDSFLDRFLSLRSLAHRRRVRIEKLQEILRQRSEGNPAAMTSSAGISQDPAATPSPWSQPTTTATTSNPQQPNSKPQSSSYQNTSQPASSSAGCCPGMSYSPYPVSPPNPPPAAAAAGSGPANPPSQFPPYPGSGSPFTPGGSYSGPRPTFGPPASATCPYPTQPSFPAPHPGSAFGQYTPSHSQSGPAPYPAAYSYGGYSYPAGPTHFNSQSPTGRPIYRPGYGVPQPYS</sequence>
<feature type="compositionally biased region" description="Polar residues" evidence="8">
    <location>
        <begin position="245"/>
        <end position="256"/>
    </location>
</feature>
<dbReference type="Gene3D" id="1.10.287.660">
    <property type="entry name" value="Helix hairpin bin"/>
    <property type="match status" value="1"/>
</dbReference>
<feature type="region of interest" description="Disordered" evidence="8">
    <location>
        <begin position="223"/>
        <end position="283"/>
    </location>
</feature>
<dbReference type="InterPro" id="IPR029012">
    <property type="entry name" value="Helix_hairpin_bin_sf"/>
</dbReference>
<dbReference type="PANTHER" id="PTHR13678:SF12">
    <property type="entry name" value="VACUOLAR PROTEIN SORTING-ASSOCIATED PROTEIN 37D"/>
    <property type="match status" value="1"/>
</dbReference>
<comment type="similarity">
    <text evidence="2">Belongs to the VPS37 family.</text>
</comment>
<dbReference type="GO" id="GO:0043162">
    <property type="term" value="P:ubiquitin-dependent protein catabolic process via the multivesicular body sorting pathway"/>
    <property type="evidence" value="ECO:0007669"/>
    <property type="project" value="TreeGrafter"/>
</dbReference>
<feature type="compositionally biased region" description="Pro residues" evidence="8">
    <location>
        <begin position="352"/>
        <end position="361"/>
    </location>
</feature>
<dbReference type="Proteomes" id="UP000246464">
    <property type="component" value="Chromosome 8"/>
</dbReference>
<dbReference type="GO" id="GO:0031902">
    <property type="term" value="C:late endosome membrane"/>
    <property type="evidence" value="ECO:0007669"/>
    <property type="project" value="UniProtKB-SubCell"/>
</dbReference>
<protein>
    <submittedName>
        <fullName evidence="10">Putative vacuolar protein sorting-associated protein 37C-like</fullName>
    </submittedName>
</protein>
<feature type="domain" description="VPS37 C-terminal" evidence="9">
    <location>
        <begin position="140"/>
        <end position="229"/>
    </location>
</feature>
<evidence type="ECO:0000256" key="7">
    <source>
        <dbReference type="PROSITE-ProRule" id="PRU00646"/>
    </source>
</evidence>
<evidence type="ECO:0000256" key="5">
    <source>
        <dbReference type="ARBA" id="ARBA00022927"/>
    </source>
</evidence>
<evidence type="ECO:0000256" key="1">
    <source>
        <dbReference type="ARBA" id="ARBA00004633"/>
    </source>
</evidence>
<reference evidence="10 11" key="1">
    <citation type="submission" date="2017-12" db="EMBL/GenBank/DDBJ databases">
        <title>Integrating genomic resources of turbot (Scophthalmus maximus) in depth evaluation of genetic and physical mapping variation across individuals.</title>
        <authorList>
            <person name="Martinez P."/>
        </authorList>
    </citation>
    <scope>NUCLEOTIDE SEQUENCE [LARGE SCALE GENOMIC DNA]</scope>
</reference>
<comment type="function">
    <text evidence="6">Component of the ESCRT-I complex, a regulator of vesicular trafficking process. Required for the sorting of endocytic ubiquitinated cargos into multivesicular bodies. May be involved in cell growth and differentiation.</text>
</comment>
<name>A0A2U9BRX8_SCOMX</name>
<feature type="compositionally biased region" description="Low complexity" evidence="8">
    <location>
        <begin position="323"/>
        <end position="337"/>
    </location>
</feature>
<dbReference type="STRING" id="52904.ENSSMAP00000022801"/>
<evidence type="ECO:0000313" key="11">
    <source>
        <dbReference type="Proteomes" id="UP000246464"/>
    </source>
</evidence>